<organism evidence="2 3">
    <name type="scientific">Paramecium sonneborni</name>
    <dbReference type="NCBI Taxonomy" id="65129"/>
    <lineage>
        <taxon>Eukaryota</taxon>
        <taxon>Sar</taxon>
        <taxon>Alveolata</taxon>
        <taxon>Ciliophora</taxon>
        <taxon>Intramacronucleata</taxon>
        <taxon>Oligohymenophorea</taxon>
        <taxon>Peniculida</taxon>
        <taxon>Parameciidae</taxon>
        <taxon>Paramecium</taxon>
    </lineage>
</organism>
<protein>
    <submittedName>
        <fullName evidence="2">Uncharacterized protein</fullName>
    </submittedName>
</protein>
<dbReference type="AlphaFoldDB" id="A0A8S1JVA6"/>
<evidence type="ECO:0000256" key="1">
    <source>
        <dbReference type="SAM" id="SignalP"/>
    </source>
</evidence>
<reference evidence="2" key="1">
    <citation type="submission" date="2021-01" db="EMBL/GenBank/DDBJ databases">
        <authorList>
            <consortium name="Genoscope - CEA"/>
            <person name="William W."/>
        </authorList>
    </citation>
    <scope>NUCLEOTIDE SEQUENCE</scope>
</reference>
<dbReference type="EMBL" id="CAJJDN010000001">
    <property type="protein sequence ID" value="CAD8045489.1"/>
    <property type="molecule type" value="Genomic_DNA"/>
</dbReference>
<feature type="signal peptide" evidence="1">
    <location>
        <begin position="1"/>
        <end position="16"/>
    </location>
</feature>
<sequence length="256" mass="30057">MLLIYYLLLYAYGSISVKEKDKCSCDKINLKKDCNRFEQCEFSNNQCSEIPCSRLSKEKCWQNKNCEYYMDECREFIGCQTHSIVDRETCEELHSDCYWSSIAQECYEIPDIDMGYCFQQSLSFCYFANEDLCVIKNGRCQEMTKCEEAKSSEFQCIHAYPACYPSEYHVDCQSNHYCNESEKLNCKMAKERINSRELQLCMRGINGCVDFDPSIQTEETCGVESSFYFYWNDTSCIRCYSDLVFISTLIIFILII</sequence>
<keyword evidence="3" id="KW-1185">Reference proteome</keyword>
<dbReference type="Proteomes" id="UP000692954">
    <property type="component" value="Unassembled WGS sequence"/>
</dbReference>
<proteinExistence type="predicted"/>
<accession>A0A8S1JVA6</accession>
<gene>
    <name evidence="2" type="ORF">PSON_ATCC_30995.1.T0010072</name>
</gene>
<feature type="chain" id="PRO_5035756880" evidence="1">
    <location>
        <begin position="17"/>
        <end position="256"/>
    </location>
</feature>
<evidence type="ECO:0000313" key="2">
    <source>
        <dbReference type="EMBL" id="CAD8045489.1"/>
    </source>
</evidence>
<keyword evidence="1" id="KW-0732">Signal</keyword>
<dbReference type="OrthoDB" id="295512at2759"/>
<evidence type="ECO:0000313" key="3">
    <source>
        <dbReference type="Proteomes" id="UP000692954"/>
    </source>
</evidence>
<name>A0A8S1JVA6_9CILI</name>
<comment type="caution">
    <text evidence="2">The sequence shown here is derived from an EMBL/GenBank/DDBJ whole genome shotgun (WGS) entry which is preliminary data.</text>
</comment>